<gene>
    <name evidence="1" type="ORF">EJ05DRAFT_479742</name>
</gene>
<dbReference type="OrthoDB" id="3830579at2759"/>
<organism evidence="1 2">
    <name type="scientific">Pseudovirgaria hyperparasitica</name>
    <dbReference type="NCBI Taxonomy" id="470096"/>
    <lineage>
        <taxon>Eukaryota</taxon>
        <taxon>Fungi</taxon>
        <taxon>Dikarya</taxon>
        <taxon>Ascomycota</taxon>
        <taxon>Pezizomycotina</taxon>
        <taxon>Dothideomycetes</taxon>
        <taxon>Dothideomycetes incertae sedis</taxon>
        <taxon>Acrospermales</taxon>
        <taxon>Acrospermaceae</taxon>
        <taxon>Pseudovirgaria</taxon>
    </lineage>
</organism>
<protein>
    <recommendedName>
        <fullName evidence="3">ABM domain-containing protein</fullName>
    </recommendedName>
</protein>
<keyword evidence="2" id="KW-1185">Reference proteome</keyword>
<proteinExistence type="predicted"/>
<evidence type="ECO:0000313" key="1">
    <source>
        <dbReference type="EMBL" id="KAF2754211.1"/>
    </source>
</evidence>
<name>A0A6A6VZH9_9PEZI</name>
<sequence length="159" mass="17620">MLPVWDSIDDHRAFQQSADYGDFARKFIPWITGPGVILHVDLQPCDTFALALAAPVTEITTFYFENGPPGDFLSLVEASLRHAREDAGSGFLGSAAGVTHENLEHTGVEGKGVVLVIGWESEGKGEEFRKRKEIEDRMVELVIESAEARETRHVKLKKL</sequence>
<feature type="non-terminal residue" evidence="1">
    <location>
        <position position="159"/>
    </location>
</feature>
<dbReference type="Proteomes" id="UP000799437">
    <property type="component" value="Unassembled WGS sequence"/>
</dbReference>
<dbReference type="AlphaFoldDB" id="A0A6A6VZH9"/>
<dbReference type="RefSeq" id="XP_033596662.1">
    <property type="nucleotide sequence ID" value="XM_033744735.1"/>
</dbReference>
<accession>A0A6A6VZH9</accession>
<dbReference type="GeneID" id="54485789"/>
<reference evidence="1" key="1">
    <citation type="journal article" date="2020" name="Stud. Mycol.">
        <title>101 Dothideomycetes genomes: a test case for predicting lifestyles and emergence of pathogens.</title>
        <authorList>
            <person name="Haridas S."/>
            <person name="Albert R."/>
            <person name="Binder M."/>
            <person name="Bloem J."/>
            <person name="Labutti K."/>
            <person name="Salamov A."/>
            <person name="Andreopoulos B."/>
            <person name="Baker S."/>
            <person name="Barry K."/>
            <person name="Bills G."/>
            <person name="Bluhm B."/>
            <person name="Cannon C."/>
            <person name="Castanera R."/>
            <person name="Culley D."/>
            <person name="Daum C."/>
            <person name="Ezra D."/>
            <person name="Gonzalez J."/>
            <person name="Henrissat B."/>
            <person name="Kuo A."/>
            <person name="Liang C."/>
            <person name="Lipzen A."/>
            <person name="Lutzoni F."/>
            <person name="Magnuson J."/>
            <person name="Mondo S."/>
            <person name="Nolan M."/>
            <person name="Ohm R."/>
            <person name="Pangilinan J."/>
            <person name="Park H.-J."/>
            <person name="Ramirez L."/>
            <person name="Alfaro M."/>
            <person name="Sun H."/>
            <person name="Tritt A."/>
            <person name="Yoshinaga Y."/>
            <person name="Zwiers L.-H."/>
            <person name="Turgeon B."/>
            <person name="Goodwin S."/>
            <person name="Spatafora J."/>
            <person name="Crous P."/>
            <person name="Grigoriev I."/>
        </authorList>
    </citation>
    <scope>NUCLEOTIDE SEQUENCE</scope>
    <source>
        <strain evidence="1">CBS 121739</strain>
    </source>
</reference>
<evidence type="ECO:0000313" key="2">
    <source>
        <dbReference type="Proteomes" id="UP000799437"/>
    </source>
</evidence>
<dbReference type="EMBL" id="ML996581">
    <property type="protein sequence ID" value="KAF2754211.1"/>
    <property type="molecule type" value="Genomic_DNA"/>
</dbReference>
<evidence type="ECO:0008006" key="3">
    <source>
        <dbReference type="Google" id="ProtNLM"/>
    </source>
</evidence>